<organism evidence="2 3">
    <name type="scientific">Thermincola ferriacetica</name>
    <dbReference type="NCBI Taxonomy" id="281456"/>
    <lineage>
        <taxon>Bacteria</taxon>
        <taxon>Bacillati</taxon>
        <taxon>Bacillota</taxon>
        <taxon>Clostridia</taxon>
        <taxon>Eubacteriales</taxon>
        <taxon>Thermincolaceae</taxon>
        <taxon>Thermincola</taxon>
    </lineage>
</organism>
<dbReference type="PANTHER" id="PTHR36928">
    <property type="entry name" value="PHOSPHATASE YCDX-RELATED"/>
    <property type="match status" value="1"/>
</dbReference>
<dbReference type="InterPro" id="IPR004013">
    <property type="entry name" value="PHP_dom"/>
</dbReference>
<dbReference type="Pfam" id="PF02811">
    <property type="entry name" value="PHP"/>
    <property type="match status" value="1"/>
</dbReference>
<accession>A0A0L6VYR0</accession>
<dbReference type="SMART" id="SM00481">
    <property type="entry name" value="POLIIIAc"/>
    <property type="match status" value="1"/>
</dbReference>
<dbReference type="Proteomes" id="UP000037175">
    <property type="component" value="Unassembled WGS sequence"/>
</dbReference>
<keyword evidence="3" id="KW-1185">Reference proteome</keyword>
<dbReference type="SUPFAM" id="SSF89550">
    <property type="entry name" value="PHP domain-like"/>
    <property type="match status" value="1"/>
</dbReference>
<dbReference type="PANTHER" id="PTHR36928:SF1">
    <property type="entry name" value="PHOSPHATASE YCDX-RELATED"/>
    <property type="match status" value="1"/>
</dbReference>
<dbReference type="AlphaFoldDB" id="A0A0L6VYR0"/>
<gene>
    <name evidence="2" type="ORF">Tfer_3025</name>
</gene>
<proteinExistence type="predicted"/>
<dbReference type="RefSeq" id="WP_052218980.1">
    <property type="nucleotide sequence ID" value="NZ_LGTE01000031.1"/>
</dbReference>
<dbReference type="InterPro" id="IPR016195">
    <property type="entry name" value="Pol/histidinol_Pase-like"/>
</dbReference>
<dbReference type="GO" id="GO:0005829">
    <property type="term" value="C:cytosol"/>
    <property type="evidence" value="ECO:0007669"/>
    <property type="project" value="TreeGrafter"/>
</dbReference>
<feature type="domain" description="Polymerase/histidinol phosphatase N-terminal" evidence="1">
    <location>
        <begin position="5"/>
        <end position="84"/>
    </location>
</feature>
<protein>
    <submittedName>
        <fullName evidence="2">PHP domain-containing protein</fullName>
    </submittedName>
</protein>
<dbReference type="EMBL" id="LGTE01000031">
    <property type="protein sequence ID" value="KNZ68447.1"/>
    <property type="molecule type" value="Genomic_DNA"/>
</dbReference>
<dbReference type="GO" id="GO:0042578">
    <property type="term" value="F:phosphoric ester hydrolase activity"/>
    <property type="evidence" value="ECO:0007669"/>
    <property type="project" value="TreeGrafter"/>
</dbReference>
<evidence type="ECO:0000313" key="2">
    <source>
        <dbReference type="EMBL" id="KNZ68447.1"/>
    </source>
</evidence>
<evidence type="ECO:0000259" key="1">
    <source>
        <dbReference type="SMART" id="SM00481"/>
    </source>
</evidence>
<reference evidence="3" key="1">
    <citation type="submission" date="2015-07" db="EMBL/GenBank/DDBJ databases">
        <title>Complete Genome of Thermincola ferriacetica strain Z-0001T.</title>
        <authorList>
            <person name="Lusk B."/>
            <person name="Badalamenti J.P."/>
            <person name="Parameswaran P."/>
            <person name="Bond D.R."/>
            <person name="Torres C.I."/>
        </authorList>
    </citation>
    <scope>NUCLEOTIDE SEQUENCE [LARGE SCALE GENOMIC DNA]</scope>
    <source>
        <strain evidence="3">Z-0001</strain>
    </source>
</reference>
<dbReference type="InterPro" id="IPR003141">
    <property type="entry name" value="Pol/His_phosphatase_N"/>
</dbReference>
<dbReference type="GO" id="GO:0008270">
    <property type="term" value="F:zinc ion binding"/>
    <property type="evidence" value="ECO:0007669"/>
    <property type="project" value="TreeGrafter"/>
</dbReference>
<evidence type="ECO:0000313" key="3">
    <source>
        <dbReference type="Proteomes" id="UP000037175"/>
    </source>
</evidence>
<dbReference type="Gene3D" id="3.20.20.140">
    <property type="entry name" value="Metal-dependent hydrolases"/>
    <property type="match status" value="1"/>
</dbReference>
<dbReference type="InterPro" id="IPR050243">
    <property type="entry name" value="PHP_phosphatase"/>
</dbReference>
<comment type="caution">
    <text evidence="2">The sequence shown here is derived from an EMBL/GenBank/DDBJ whole genome shotgun (WGS) entry which is preliminary data.</text>
</comment>
<sequence length="243" mass="26625">MEFFADYHTHTVYSDGGGTIEENARAAKEKGLEVLGITDHGPANIGVGVKNADTYLEIKEEIEAVRLKIPELKILCGAEANITGLDGAIDIPDNIVRKLDFLIVGLHPFVWGKSPADFLSIVAGNQLAPVSQSIREKVKVNNTKALIECIHKHKVFCISHPGLKMPVDIEELSRHCAARDTALEINTGHKYNKHELVVKALPAGVNFVVNSDAHFPDTVGRLLDGRLVLDRFNVPVDRVTNAR</sequence>
<name>A0A0L6VYR0_9FIRM</name>